<proteinExistence type="predicted"/>
<keyword evidence="3" id="KW-1185">Reference proteome</keyword>
<dbReference type="EMBL" id="CP036281">
    <property type="protein sequence ID" value="QDU79182.1"/>
    <property type="molecule type" value="Genomic_DNA"/>
</dbReference>
<dbReference type="AlphaFoldDB" id="A0A518CIX9"/>
<keyword evidence="1" id="KW-0812">Transmembrane</keyword>
<feature type="transmembrane region" description="Helical" evidence="1">
    <location>
        <begin position="12"/>
        <end position="35"/>
    </location>
</feature>
<evidence type="ECO:0000313" key="3">
    <source>
        <dbReference type="Proteomes" id="UP000317178"/>
    </source>
</evidence>
<dbReference type="RefSeq" id="WP_197440498.1">
    <property type="nucleotide sequence ID" value="NZ_CP036281.1"/>
</dbReference>
<organism evidence="2 3">
    <name type="scientific">Polystyrenella longa</name>
    <dbReference type="NCBI Taxonomy" id="2528007"/>
    <lineage>
        <taxon>Bacteria</taxon>
        <taxon>Pseudomonadati</taxon>
        <taxon>Planctomycetota</taxon>
        <taxon>Planctomycetia</taxon>
        <taxon>Planctomycetales</taxon>
        <taxon>Planctomycetaceae</taxon>
        <taxon>Polystyrenella</taxon>
    </lineage>
</organism>
<keyword evidence="1" id="KW-1133">Transmembrane helix</keyword>
<evidence type="ECO:0000313" key="2">
    <source>
        <dbReference type="EMBL" id="QDU79182.1"/>
    </source>
</evidence>
<dbReference type="KEGG" id="plon:Pla110_08870"/>
<sequence>MSQQNSENKKSATIYEGLLFLSMCALVTGIIFLILKLNEYNWDMGN</sequence>
<reference evidence="2 3" key="1">
    <citation type="submission" date="2019-02" db="EMBL/GenBank/DDBJ databases">
        <title>Deep-cultivation of Planctomycetes and their phenomic and genomic characterization uncovers novel biology.</title>
        <authorList>
            <person name="Wiegand S."/>
            <person name="Jogler M."/>
            <person name="Boedeker C."/>
            <person name="Pinto D."/>
            <person name="Vollmers J."/>
            <person name="Rivas-Marin E."/>
            <person name="Kohn T."/>
            <person name="Peeters S.H."/>
            <person name="Heuer A."/>
            <person name="Rast P."/>
            <person name="Oberbeckmann S."/>
            <person name="Bunk B."/>
            <person name="Jeske O."/>
            <person name="Meyerdierks A."/>
            <person name="Storesund J.E."/>
            <person name="Kallscheuer N."/>
            <person name="Luecker S."/>
            <person name="Lage O.M."/>
            <person name="Pohl T."/>
            <person name="Merkel B.J."/>
            <person name="Hornburger P."/>
            <person name="Mueller R.-W."/>
            <person name="Bruemmer F."/>
            <person name="Labrenz M."/>
            <person name="Spormann A.M."/>
            <person name="Op den Camp H."/>
            <person name="Overmann J."/>
            <person name="Amann R."/>
            <person name="Jetten M.S.M."/>
            <person name="Mascher T."/>
            <person name="Medema M.H."/>
            <person name="Devos D.P."/>
            <person name="Kaster A.-K."/>
            <person name="Ovreas L."/>
            <person name="Rohde M."/>
            <person name="Galperin M.Y."/>
            <person name="Jogler C."/>
        </authorList>
    </citation>
    <scope>NUCLEOTIDE SEQUENCE [LARGE SCALE GENOMIC DNA]</scope>
    <source>
        <strain evidence="2 3">Pla110</strain>
    </source>
</reference>
<accession>A0A518CIX9</accession>
<name>A0A518CIX9_9PLAN</name>
<dbReference type="Proteomes" id="UP000317178">
    <property type="component" value="Chromosome"/>
</dbReference>
<protein>
    <submittedName>
        <fullName evidence="2">Uncharacterized protein</fullName>
    </submittedName>
</protein>
<gene>
    <name evidence="2" type="ORF">Pla110_08870</name>
</gene>
<keyword evidence="1" id="KW-0472">Membrane</keyword>
<evidence type="ECO:0000256" key="1">
    <source>
        <dbReference type="SAM" id="Phobius"/>
    </source>
</evidence>